<sequence length="257" mass="28458">MRFSSFALGLAGVSAAAAAAVPTILEMDDVVLYGEGKTQIVKRHEWQAMEEERLAHLNEKVRRRQVEFLPAHGPPTNYEGPAAPLTKRQCSDGEVDEVKVTNEEHFLQWDVRMSPVITARYDQATVSMTQGYQLSNSVSVQSGVDVGPIEKMLTLSYRVTFEQSWTTIESQAYTYFLKPTNESEAMHGCIVSNPVTTRYTGEYLTGCAENPHREPFSATVYAEEQKSGGLTWVEGAIGLAASTQYPVPCLIGECEHK</sequence>
<accession>K2RNF0</accession>
<dbReference type="InParanoid" id="K2RNF0"/>
<dbReference type="HOGENOM" id="CLU_084275_0_1_1"/>
<dbReference type="EMBL" id="AHHD01000467">
    <property type="protein sequence ID" value="EKG11724.1"/>
    <property type="molecule type" value="Genomic_DNA"/>
</dbReference>
<protein>
    <submittedName>
        <fullName evidence="2">Uncharacterized protein</fullName>
    </submittedName>
</protein>
<feature type="signal peptide" evidence="1">
    <location>
        <begin position="1"/>
        <end position="19"/>
    </location>
</feature>
<gene>
    <name evidence="2" type="ORF">MPH_11217</name>
</gene>
<dbReference type="OrthoDB" id="4831122at2759"/>
<reference evidence="2 3" key="1">
    <citation type="journal article" date="2012" name="BMC Genomics">
        <title>Tools to kill: Genome of one of the most destructive plant pathogenic fungi Macrophomina phaseolina.</title>
        <authorList>
            <person name="Islam M.S."/>
            <person name="Haque M.S."/>
            <person name="Islam M.M."/>
            <person name="Emdad E.M."/>
            <person name="Halim A."/>
            <person name="Hossen Q.M.M."/>
            <person name="Hossain M.Z."/>
            <person name="Ahmed B."/>
            <person name="Rahim S."/>
            <person name="Rahman M.S."/>
            <person name="Alam M.M."/>
            <person name="Hou S."/>
            <person name="Wan X."/>
            <person name="Saito J.A."/>
            <person name="Alam M."/>
        </authorList>
    </citation>
    <scope>NUCLEOTIDE SEQUENCE [LARGE SCALE GENOMIC DNA]</scope>
    <source>
        <strain evidence="2 3">MS6</strain>
    </source>
</reference>
<evidence type="ECO:0000313" key="2">
    <source>
        <dbReference type="EMBL" id="EKG11724.1"/>
    </source>
</evidence>
<name>K2RNF0_MACPH</name>
<dbReference type="Proteomes" id="UP000007129">
    <property type="component" value="Unassembled WGS sequence"/>
</dbReference>
<dbReference type="AlphaFoldDB" id="K2RNF0"/>
<dbReference type="eggNOG" id="ENOG502RR8U">
    <property type="taxonomic scope" value="Eukaryota"/>
</dbReference>
<evidence type="ECO:0000256" key="1">
    <source>
        <dbReference type="SAM" id="SignalP"/>
    </source>
</evidence>
<proteinExistence type="predicted"/>
<dbReference type="VEuPathDB" id="FungiDB:MPH_11217"/>
<organism evidence="2 3">
    <name type="scientific">Macrophomina phaseolina (strain MS6)</name>
    <name type="common">Charcoal rot fungus</name>
    <dbReference type="NCBI Taxonomy" id="1126212"/>
    <lineage>
        <taxon>Eukaryota</taxon>
        <taxon>Fungi</taxon>
        <taxon>Dikarya</taxon>
        <taxon>Ascomycota</taxon>
        <taxon>Pezizomycotina</taxon>
        <taxon>Dothideomycetes</taxon>
        <taxon>Dothideomycetes incertae sedis</taxon>
        <taxon>Botryosphaeriales</taxon>
        <taxon>Botryosphaeriaceae</taxon>
        <taxon>Macrophomina</taxon>
    </lineage>
</organism>
<comment type="caution">
    <text evidence="2">The sequence shown here is derived from an EMBL/GenBank/DDBJ whole genome shotgun (WGS) entry which is preliminary data.</text>
</comment>
<keyword evidence="1" id="KW-0732">Signal</keyword>
<feature type="chain" id="PRO_5003864326" evidence="1">
    <location>
        <begin position="20"/>
        <end position="257"/>
    </location>
</feature>
<evidence type="ECO:0000313" key="3">
    <source>
        <dbReference type="Proteomes" id="UP000007129"/>
    </source>
</evidence>